<gene>
    <name evidence="2" type="ORF">EMK97_04155</name>
</gene>
<organism evidence="2 3">
    <name type="scientific">Litorilituus sediminis</name>
    <dbReference type="NCBI Taxonomy" id="718192"/>
    <lineage>
        <taxon>Bacteria</taxon>
        <taxon>Pseudomonadati</taxon>
        <taxon>Pseudomonadota</taxon>
        <taxon>Gammaproteobacteria</taxon>
        <taxon>Alteromonadales</taxon>
        <taxon>Colwelliaceae</taxon>
        <taxon>Litorilituus</taxon>
    </lineage>
</organism>
<dbReference type="AlphaFoldDB" id="A0A4P6P6I3"/>
<sequence>MLTINVTFCVTMRFVMLVTVFLTASDMALAADNSNQEPLLRSASVVTNTQLLKQPKYQSDVIAEVNKNQQLKVAQRQRAWYFISLPENTNQSEQLTTSGWISMLAVRFLSMPKREGDLGIGALYQSASKDTLPTVSTGVRGFDEQELKKAKADFSQLALLKQYQASRKATLSFAKQGQLSKHNTEQAKE</sequence>
<dbReference type="Proteomes" id="UP000290244">
    <property type="component" value="Chromosome"/>
</dbReference>
<dbReference type="EMBL" id="CP034759">
    <property type="protein sequence ID" value="QBG34985.1"/>
    <property type="molecule type" value="Genomic_DNA"/>
</dbReference>
<feature type="signal peptide" evidence="1">
    <location>
        <begin position="1"/>
        <end position="30"/>
    </location>
</feature>
<dbReference type="KEGG" id="lsd:EMK97_04155"/>
<dbReference type="OrthoDB" id="6401064at2"/>
<evidence type="ECO:0000313" key="3">
    <source>
        <dbReference type="Proteomes" id="UP000290244"/>
    </source>
</evidence>
<dbReference type="RefSeq" id="WP_130599716.1">
    <property type="nucleotide sequence ID" value="NZ_CP034759.1"/>
</dbReference>
<keyword evidence="3" id="KW-1185">Reference proteome</keyword>
<evidence type="ECO:0008006" key="4">
    <source>
        <dbReference type="Google" id="ProtNLM"/>
    </source>
</evidence>
<accession>A0A4P6P6I3</accession>
<dbReference type="Gene3D" id="2.30.30.40">
    <property type="entry name" value="SH3 Domains"/>
    <property type="match status" value="1"/>
</dbReference>
<proteinExistence type="predicted"/>
<keyword evidence="1" id="KW-0732">Signal</keyword>
<name>A0A4P6P6I3_9GAMM</name>
<evidence type="ECO:0000256" key="1">
    <source>
        <dbReference type="SAM" id="SignalP"/>
    </source>
</evidence>
<evidence type="ECO:0000313" key="2">
    <source>
        <dbReference type="EMBL" id="QBG34985.1"/>
    </source>
</evidence>
<reference evidence="2 3" key="1">
    <citation type="submission" date="2018-12" db="EMBL/GenBank/DDBJ databases">
        <title>Complete genome of Litorilituus sediminis.</title>
        <authorList>
            <person name="Liu A."/>
            <person name="Rong J."/>
        </authorList>
    </citation>
    <scope>NUCLEOTIDE SEQUENCE [LARGE SCALE GENOMIC DNA]</scope>
    <source>
        <strain evidence="2 3">JCM 17549</strain>
    </source>
</reference>
<protein>
    <recommendedName>
        <fullName evidence="4">SH3 domain-containing protein</fullName>
    </recommendedName>
</protein>
<feature type="chain" id="PRO_5021009503" description="SH3 domain-containing protein" evidence="1">
    <location>
        <begin position="31"/>
        <end position="189"/>
    </location>
</feature>